<dbReference type="EMBL" id="LJSN01000001">
    <property type="protein sequence ID" value="PNE43573.1"/>
    <property type="molecule type" value="Genomic_DNA"/>
</dbReference>
<dbReference type="GO" id="GO:0004803">
    <property type="term" value="F:transposase activity"/>
    <property type="evidence" value="ECO:0007669"/>
    <property type="project" value="InterPro"/>
</dbReference>
<dbReference type="PANTHER" id="PTHR30007:SF1">
    <property type="entry name" value="BLR1914 PROTEIN"/>
    <property type="match status" value="1"/>
</dbReference>
<dbReference type="NCBIfam" id="NF033580">
    <property type="entry name" value="transpos_IS5_3"/>
    <property type="match status" value="1"/>
</dbReference>
<gene>
    <name evidence="3" type="ORF">AOB60_00970</name>
</gene>
<dbReference type="Pfam" id="PF01609">
    <property type="entry name" value="DDE_Tnp_1"/>
    <property type="match status" value="1"/>
</dbReference>
<name>A0A2N8PRC7_STRNR</name>
<dbReference type="InterPro" id="IPR002559">
    <property type="entry name" value="Transposase_11"/>
</dbReference>
<evidence type="ECO:0000256" key="1">
    <source>
        <dbReference type="SAM" id="MobiDB-lite"/>
    </source>
</evidence>
<sequence>MRRRRKARLRAAKLGRSRGGLTTKTHLTAERRCRPLSFEVTEGQASDSPHFVPVLKGIKVRGNAGRPRIRPDAVAGDKAYSSRANCAHLRRRGIKAVIPEKADQAAHRKKKGSKGGRPISHDTVLYRERNTVERAINKIKEWRGLATRYDKSPDSYLAGLHLRGAIIWLRSLQPTS</sequence>
<organism evidence="3 4">
    <name type="scientific">Streptomyces noursei</name>
    <name type="common">Streptomyces albulus</name>
    <dbReference type="NCBI Taxonomy" id="1971"/>
    <lineage>
        <taxon>Bacteria</taxon>
        <taxon>Bacillati</taxon>
        <taxon>Actinomycetota</taxon>
        <taxon>Actinomycetes</taxon>
        <taxon>Kitasatosporales</taxon>
        <taxon>Streptomycetaceae</taxon>
        <taxon>Streptomyces</taxon>
    </lineage>
</organism>
<keyword evidence="4" id="KW-1185">Reference proteome</keyword>
<dbReference type="PANTHER" id="PTHR30007">
    <property type="entry name" value="PHP DOMAIN PROTEIN"/>
    <property type="match status" value="1"/>
</dbReference>
<dbReference type="Proteomes" id="UP000236047">
    <property type="component" value="Unassembled WGS sequence"/>
</dbReference>
<dbReference type="AlphaFoldDB" id="A0A2N8PRC7"/>
<feature type="domain" description="Transposase IS4-like" evidence="2">
    <location>
        <begin position="16"/>
        <end position="153"/>
    </location>
</feature>
<evidence type="ECO:0000313" key="4">
    <source>
        <dbReference type="Proteomes" id="UP000236047"/>
    </source>
</evidence>
<proteinExistence type="predicted"/>
<protein>
    <submittedName>
        <fullName evidence="3">Transposase</fullName>
    </submittedName>
</protein>
<accession>A0A2N8PRC7</accession>
<comment type="caution">
    <text evidence="3">The sequence shown here is derived from an EMBL/GenBank/DDBJ whole genome shotgun (WGS) entry which is preliminary data.</text>
</comment>
<evidence type="ECO:0000313" key="3">
    <source>
        <dbReference type="EMBL" id="PNE43573.1"/>
    </source>
</evidence>
<feature type="region of interest" description="Disordered" evidence="1">
    <location>
        <begin position="103"/>
        <end position="122"/>
    </location>
</feature>
<reference evidence="4" key="1">
    <citation type="submission" date="2015-09" db="EMBL/GenBank/DDBJ databases">
        <authorList>
            <person name="Graham D.E."/>
            <person name="Mahan K.M."/>
            <person name="Klingeman D.M."/>
            <person name="Fida T."/>
            <person name="Giannone R.J."/>
            <person name="Hettich R.L."/>
            <person name="Parry R.J."/>
            <person name="Spain J.C."/>
        </authorList>
    </citation>
    <scope>NUCLEOTIDE SEQUENCE [LARGE SCALE GENOMIC DNA]</scope>
    <source>
        <strain evidence="4">JCM 4701</strain>
    </source>
</reference>
<evidence type="ECO:0000259" key="2">
    <source>
        <dbReference type="Pfam" id="PF01609"/>
    </source>
</evidence>
<dbReference type="GO" id="GO:0003677">
    <property type="term" value="F:DNA binding"/>
    <property type="evidence" value="ECO:0007669"/>
    <property type="project" value="InterPro"/>
</dbReference>
<dbReference type="GO" id="GO:0006313">
    <property type="term" value="P:DNA transposition"/>
    <property type="evidence" value="ECO:0007669"/>
    <property type="project" value="InterPro"/>
</dbReference>